<comment type="caution">
    <text evidence="1">The sequence shown here is derived from an EMBL/GenBank/DDBJ whole genome shotgun (WGS) entry which is preliminary data.</text>
</comment>
<evidence type="ECO:0000313" key="1">
    <source>
        <dbReference type="EMBL" id="PNY00561.1"/>
    </source>
</evidence>
<protein>
    <submittedName>
        <fullName evidence="1">Uncharacterized protein</fullName>
    </submittedName>
</protein>
<organism evidence="1 2">
    <name type="scientific">Trifolium pratense</name>
    <name type="common">Red clover</name>
    <dbReference type="NCBI Taxonomy" id="57577"/>
    <lineage>
        <taxon>Eukaryota</taxon>
        <taxon>Viridiplantae</taxon>
        <taxon>Streptophyta</taxon>
        <taxon>Embryophyta</taxon>
        <taxon>Tracheophyta</taxon>
        <taxon>Spermatophyta</taxon>
        <taxon>Magnoliopsida</taxon>
        <taxon>eudicotyledons</taxon>
        <taxon>Gunneridae</taxon>
        <taxon>Pentapetalae</taxon>
        <taxon>rosids</taxon>
        <taxon>fabids</taxon>
        <taxon>Fabales</taxon>
        <taxon>Fabaceae</taxon>
        <taxon>Papilionoideae</taxon>
        <taxon>50 kb inversion clade</taxon>
        <taxon>NPAAA clade</taxon>
        <taxon>Hologalegina</taxon>
        <taxon>IRL clade</taxon>
        <taxon>Trifolieae</taxon>
        <taxon>Trifolium</taxon>
    </lineage>
</organism>
<reference evidence="1 2" key="1">
    <citation type="journal article" date="2014" name="Am. J. Bot.">
        <title>Genome assembly and annotation for red clover (Trifolium pratense; Fabaceae).</title>
        <authorList>
            <person name="Istvanek J."/>
            <person name="Jaros M."/>
            <person name="Krenek A."/>
            <person name="Repkova J."/>
        </authorList>
    </citation>
    <scope>NUCLEOTIDE SEQUENCE [LARGE SCALE GENOMIC DNA]</scope>
    <source>
        <strain evidence="2">cv. Tatra</strain>
        <tissue evidence="1">Young leaves</tissue>
    </source>
</reference>
<evidence type="ECO:0000313" key="2">
    <source>
        <dbReference type="Proteomes" id="UP000236291"/>
    </source>
</evidence>
<dbReference type="EMBL" id="ASHM01019071">
    <property type="protein sequence ID" value="PNY00561.1"/>
    <property type="molecule type" value="Genomic_DNA"/>
</dbReference>
<name>A0A2K3NBZ0_TRIPR</name>
<sequence length="22" mass="2459">MVKLEAVTMALGLRNGDLRWGK</sequence>
<dbReference type="AlphaFoldDB" id="A0A2K3NBZ0"/>
<gene>
    <name evidence="1" type="ORF">L195_g023844</name>
</gene>
<dbReference type="Proteomes" id="UP000236291">
    <property type="component" value="Unassembled WGS sequence"/>
</dbReference>
<proteinExistence type="predicted"/>
<accession>A0A2K3NBZ0</accession>
<feature type="non-terminal residue" evidence="1">
    <location>
        <position position="22"/>
    </location>
</feature>
<reference evidence="1 2" key="2">
    <citation type="journal article" date="2017" name="Front. Plant Sci.">
        <title>Gene Classification and Mining of Molecular Markers Useful in Red Clover (Trifolium pratense) Breeding.</title>
        <authorList>
            <person name="Istvanek J."/>
            <person name="Dluhosova J."/>
            <person name="Dluhos P."/>
            <person name="Patkova L."/>
            <person name="Nedelnik J."/>
            <person name="Repkova J."/>
        </authorList>
    </citation>
    <scope>NUCLEOTIDE SEQUENCE [LARGE SCALE GENOMIC DNA]</scope>
    <source>
        <strain evidence="2">cv. Tatra</strain>
        <tissue evidence="1">Young leaves</tissue>
    </source>
</reference>